<proteinExistence type="predicted"/>
<dbReference type="EMBL" id="LASV01000274">
    <property type="protein sequence ID" value="KKA20289.1"/>
    <property type="molecule type" value="Genomic_DNA"/>
</dbReference>
<dbReference type="PANTHER" id="PTHR35179:SF1">
    <property type="entry name" value="INTEGRAL MEMBRANE PROTEIN"/>
    <property type="match status" value="1"/>
</dbReference>
<keyword evidence="1" id="KW-1133">Transmembrane helix</keyword>
<feature type="transmembrane region" description="Helical" evidence="1">
    <location>
        <begin position="12"/>
        <end position="30"/>
    </location>
</feature>
<keyword evidence="1" id="KW-0472">Membrane</keyword>
<evidence type="ECO:0000313" key="2">
    <source>
        <dbReference type="EMBL" id="KKA20289.1"/>
    </source>
</evidence>
<gene>
    <name evidence="2" type="ORF">T310_5688</name>
</gene>
<protein>
    <recommendedName>
        <fullName evidence="4">Integral membrane protein</fullName>
    </recommendedName>
</protein>
<dbReference type="RefSeq" id="XP_013326901.1">
    <property type="nucleotide sequence ID" value="XM_013471447.1"/>
</dbReference>
<name>A0A0F4YPW1_RASE3</name>
<feature type="transmembrane region" description="Helical" evidence="1">
    <location>
        <begin position="77"/>
        <end position="100"/>
    </location>
</feature>
<keyword evidence="1" id="KW-0812">Transmembrane</keyword>
<organism evidence="2 3">
    <name type="scientific">Rasamsonia emersonii (strain ATCC 16479 / CBS 393.64 / IMI 116815)</name>
    <dbReference type="NCBI Taxonomy" id="1408163"/>
    <lineage>
        <taxon>Eukaryota</taxon>
        <taxon>Fungi</taxon>
        <taxon>Dikarya</taxon>
        <taxon>Ascomycota</taxon>
        <taxon>Pezizomycotina</taxon>
        <taxon>Eurotiomycetes</taxon>
        <taxon>Eurotiomycetidae</taxon>
        <taxon>Eurotiales</taxon>
        <taxon>Trichocomaceae</taxon>
        <taxon>Rasamsonia</taxon>
    </lineage>
</organism>
<dbReference type="Proteomes" id="UP000053958">
    <property type="component" value="Unassembled WGS sequence"/>
</dbReference>
<reference evidence="2 3" key="1">
    <citation type="submission" date="2015-04" db="EMBL/GenBank/DDBJ databases">
        <authorList>
            <person name="Heijne W.H."/>
            <person name="Fedorova N.D."/>
            <person name="Nierman W.C."/>
            <person name="Vollebregt A.W."/>
            <person name="Zhao Z."/>
            <person name="Wu L."/>
            <person name="Kumar M."/>
            <person name="Stam H."/>
            <person name="van den Berg M.A."/>
            <person name="Pel H.J."/>
        </authorList>
    </citation>
    <scope>NUCLEOTIDE SEQUENCE [LARGE SCALE GENOMIC DNA]</scope>
    <source>
        <strain evidence="2 3">CBS 393.64</strain>
    </source>
</reference>
<feature type="transmembrane region" description="Helical" evidence="1">
    <location>
        <begin position="112"/>
        <end position="134"/>
    </location>
</feature>
<accession>A0A0F4YPW1</accession>
<evidence type="ECO:0000256" key="1">
    <source>
        <dbReference type="SAM" id="Phobius"/>
    </source>
</evidence>
<dbReference type="GeneID" id="25318028"/>
<evidence type="ECO:0000313" key="3">
    <source>
        <dbReference type="Proteomes" id="UP000053958"/>
    </source>
</evidence>
<dbReference type="AlphaFoldDB" id="A0A0F4YPW1"/>
<comment type="caution">
    <text evidence="2">The sequence shown here is derived from an EMBL/GenBank/DDBJ whole genome shotgun (WGS) entry which is preliminary data.</text>
</comment>
<sequence length="328" mass="37472">MASTVDDFKIAGIAAGFTLGFGFLTVWKAIKQTRSIKVPHRSTYVYLIWGEVLSNVCIGIVGWLFLEGIIPDGVPVLFSLLFFWVFEIQLLMQIIINRIYVVAEKQEIVTKFKWITAGVITAINIAVFCIWIPAHLNPPVSHLYVEINKYWDRTSKVLICIVDAALNIWFLHIVKQRLVRYHGLRKYEPLVRFNSRLIVVSVSMDFHPVTYMVKLNIEMTMASLITKIARGSGVVDSRPPVPRHFGPTNYGMKRKLNKDIELQVPDQSSTHIHKDTTVRVTIQKTASGDTATQVPLESAEGQAPWLYCFSRQTNDRRLREQIPVKHPR</sequence>
<dbReference type="PANTHER" id="PTHR35179">
    <property type="entry name" value="PROTEIN CBG02620"/>
    <property type="match status" value="1"/>
</dbReference>
<feature type="transmembrane region" description="Helical" evidence="1">
    <location>
        <begin position="42"/>
        <end position="65"/>
    </location>
</feature>
<dbReference type="OrthoDB" id="3205825at2759"/>
<evidence type="ECO:0008006" key="4">
    <source>
        <dbReference type="Google" id="ProtNLM"/>
    </source>
</evidence>
<keyword evidence="3" id="KW-1185">Reference proteome</keyword>
<feature type="transmembrane region" description="Helical" evidence="1">
    <location>
        <begin position="154"/>
        <end position="174"/>
    </location>
</feature>